<accession>A0A5E4QLV0</accession>
<evidence type="ECO:0000313" key="2">
    <source>
        <dbReference type="Proteomes" id="UP000324832"/>
    </source>
</evidence>
<dbReference type="GO" id="GO:0045296">
    <property type="term" value="F:cadherin binding"/>
    <property type="evidence" value="ECO:0007669"/>
    <property type="project" value="TreeGrafter"/>
</dbReference>
<dbReference type="GO" id="GO:0030132">
    <property type="term" value="C:clathrin coat of coated pit"/>
    <property type="evidence" value="ECO:0007669"/>
    <property type="project" value="TreeGrafter"/>
</dbReference>
<dbReference type="EMBL" id="FZQP02003333">
    <property type="protein sequence ID" value="VVC97908.1"/>
    <property type="molecule type" value="Genomic_DNA"/>
</dbReference>
<protein>
    <recommendedName>
        <fullName evidence="3">EH domain-containing protein</fullName>
    </recommendedName>
</protein>
<gene>
    <name evidence="1" type="ORF">LSINAPIS_LOCUS9092</name>
</gene>
<dbReference type="GO" id="GO:0016197">
    <property type="term" value="P:endosomal transport"/>
    <property type="evidence" value="ECO:0007669"/>
    <property type="project" value="TreeGrafter"/>
</dbReference>
<keyword evidence="2" id="KW-1185">Reference proteome</keyword>
<name>A0A5E4QLV0_9NEOP</name>
<sequence length="95" mass="9774">MAALPSPTQVAGIHGSIYEAYYHQVDPNGSGAIQALDAARFLKKSRLSDVAGLFVALKLVALAQAGRELSMALVHADVAPPALVTAAPLVLGLVQ</sequence>
<evidence type="ECO:0000313" key="1">
    <source>
        <dbReference type="EMBL" id="VVC97908.1"/>
    </source>
</evidence>
<dbReference type="Proteomes" id="UP000324832">
    <property type="component" value="Unassembled WGS sequence"/>
</dbReference>
<proteinExistence type="predicted"/>
<dbReference type="PANTHER" id="PTHR11216">
    <property type="entry name" value="EH DOMAIN"/>
    <property type="match status" value="1"/>
</dbReference>
<dbReference type="PANTHER" id="PTHR11216:SF176">
    <property type="entry name" value="EPIDERMAL GROWTH FACTOR RECEPTOR PATHWAY SUBSTRATE CLONE 15, ISOFORM A"/>
    <property type="match status" value="1"/>
</dbReference>
<dbReference type="GO" id="GO:0006897">
    <property type="term" value="P:endocytosis"/>
    <property type="evidence" value="ECO:0007669"/>
    <property type="project" value="TreeGrafter"/>
</dbReference>
<dbReference type="AlphaFoldDB" id="A0A5E4QLV0"/>
<evidence type="ECO:0008006" key="3">
    <source>
        <dbReference type="Google" id="ProtNLM"/>
    </source>
</evidence>
<organism evidence="1 2">
    <name type="scientific">Leptidea sinapis</name>
    <dbReference type="NCBI Taxonomy" id="189913"/>
    <lineage>
        <taxon>Eukaryota</taxon>
        <taxon>Metazoa</taxon>
        <taxon>Ecdysozoa</taxon>
        <taxon>Arthropoda</taxon>
        <taxon>Hexapoda</taxon>
        <taxon>Insecta</taxon>
        <taxon>Pterygota</taxon>
        <taxon>Neoptera</taxon>
        <taxon>Endopterygota</taxon>
        <taxon>Lepidoptera</taxon>
        <taxon>Glossata</taxon>
        <taxon>Ditrysia</taxon>
        <taxon>Papilionoidea</taxon>
        <taxon>Pieridae</taxon>
        <taxon>Dismorphiinae</taxon>
        <taxon>Leptidea</taxon>
    </lineage>
</organism>
<reference evidence="1 2" key="1">
    <citation type="submission" date="2017-07" db="EMBL/GenBank/DDBJ databases">
        <authorList>
            <person name="Talla V."/>
            <person name="Backstrom N."/>
        </authorList>
    </citation>
    <scope>NUCLEOTIDE SEQUENCE [LARGE SCALE GENOMIC DNA]</scope>
</reference>